<gene>
    <name evidence="2" type="ORF">SHKM778_40880</name>
</gene>
<name>A0AAT9HJR7_9ACTN</name>
<proteinExistence type="predicted"/>
<evidence type="ECO:0000256" key="1">
    <source>
        <dbReference type="SAM" id="MobiDB-lite"/>
    </source>
</evidence>
<protein>
    <submittedName>
        <fullName evidence="2">Uncharacterized protein</fullName>
    </submittedName>
</protein>
<evidence type="ECO:0000313" key="2">
    <source>
        <dbReference type="EMBL" id="BFO17700.1"/>
    </source>
</evidence>
<sequence>MPDGRLAGLTVYDALHDPRAAQLLLERLRHPARRARCGSSATATAPGGCPPDWYRA</sequence>
<dbReference type="EMBL" id="AP035768">
    <property type="protein sequence ID" value="BFO17700.1"/>
    <property type="molecule type" value="Genomic_DNA"/>
</dbReference>
<accession>A0AAT9HJR7</accession>
<reference evidence="2" key="1">
    <citation type="submission" date="2024-06" db="EMBL/GenBank/DDBJ databases">
        <authorList>
            <consortium name="consrtm"/>
            <person name="Uemura M."/>
            <person name="Terahara T."/>
        </authorList>
    </citation>
    <scope>NUCLEOTIDE SEQUENCE</scope>
    <source>
        <strain evidence="2">KM77-8</strain>
    </source>
</reference>
<feature type="region of interest" description="Disordered" evidence="1">
    <location>
        <begin position="36"/>
        <end position="56"/>
    </location>
</feature>
<organism evidence="2">
    <name type="scientific">Streptomyces haneummycinicus</name>
    <dbReference type="NCBI Taxonomy" id="3074435"/>
    <lineage>
        <taxon>Bacteria</taxon>
        <taxon>Bacillati</taxon>
        <taxon>Actinomycetota</taxon>
        <taxon>Actinomycetes</taxon>
        <taxon>Kitasatosporales</taxon>
        <taxon>Streptomycetaceae</taxon>
        <taxon>Streptomyces</taxon>
    </lineage>
</organism>
<reference evidence="2" key="2">
    <citation type="submission" date="2024-07" db="EMBL/GenBank/DDBJ databases">
        <title>Streptomyces haneummycinica sp. nov., a new antibiotic-producing actinobacterium isolated from marine sediment.</title>
        <authorList>
            <person name="Uemura M."/>
            <person name="Hamada M."/>
            <person name="Hirano S."/>
            <person name="Kobayashi K."/>
            <person name="Ohshiro T."/>
            <person name="Kobayashi T."/>
            <person name="Terahara T."/>
        </authorList>
    </citation>
    <scope>NUCLEOTIDE SEQUENCE</scope>
    <source>
        <strain evidence="2">KM77-8</strain>
    </source>
</reference>
<dbReference type="AlphaFoldDB" id="A0AAT9HJR7"/>